<dbReference type="Pfam" id="PF00856">
    <property type="entry name" value="SET"/>
    <property type="match status" value="1"/>
</dbReference>
<accession>A0AAE1PI61</accession>
<evidence type="ECO:0000256" key="1">
    <source>
        <dbReference type="ARBA" id="ARBA00004286"/>
    </source>
</evidence>
<dbReference type="SMART" id="SM00248">
    <property type="entry name" value="ANK"/>
    <property type="match status" value="6"/>
</dbReference>
<evidence type="ECO:0000313" key="9">
    <source>
        <dbReference type="EMBL" id="KAK4308889.1"/>
    </source>
</evidence>
<feature type="repeat" description="ANK" evidence="5">
    <location>
        <begin position="1671"/>
        <end position="1703"/>
    </location>
</feature>
<protein>
    <recommendedName>
        <fullName evidence="11">Histone-lysine N-methyltransferase EHMT2</fullName>
    </recommendedName>
</protein>
<dbReference type="GO" id="GO:0005634">
    <property type="term" value="C:nucleus"/>
    <property type="evidence" value="ECO:0007669"/>
    <property type="project" value="InterPro"/>
</dbReference>
<dbReference type="CDD" id="cd20905">
    <property type="entry name" value="EHMT_ZBD"/>
    <property type="match status" value="1"/>
</dbReference>
<dbReference type="SMART" id="SM00468">
    <property type="entry name" value="PreSET"/>
    <property type="match status" value="1"/>
</dbReference>
<dbReference type="PROSITE" id="PS50280">
    <property type="entry name" value="SET"/>
    <property type="match status" value="1"/>
</dbReference>
<dbReference type="Pfam" id="PF05033">
    <property type="entry name" value="Pre-SET"/>
    <property type="match status" value="1"/>
</dbReference>
<dbReference type="PROSITE" id="PS50867">
    <property type="entry name" value="PRE_SET"/>
    <property type="match status" value="1"/>
</dbReference>
<feature type="compositionally biased region" description="Polar residues" evidence="6">
    <location>
        <begin position="739"/>
        <end position="748"/>
    </location>
</feature>
<feature type="region of interest" description="Disordered" evidence="6">
    <location>
        <begin position="1150"/>
        <end position="1182"/>
    </location>
</feature>
<feature type="compositionally biased region" description="Basic and acidic residues" evidence="6">
    <location>
        <begin position="289"/>
        <end position="318"/>
    </location>
</feature>
<dbReference type="PANTHER" id="PTHR46307:SF4">
    <property type="entry name" value="G9A, ISOFORM B"/>
    <property type="match status" value="1"/>
</dbReference>
<dbReference type="InterPro" id="IPR047762">
    <property type="entry name" value="EHMT_CRR"/>
</dbReference>
<feature type="compositionally biased region" description="Low complexity" evidence="6">
    <location>
        <begin position="477"/>
        <end position="489"/>
    </location>
</feature>
<comment type="caution">
    <text evidence="9">The sequence shown here is derived from an EMBL/GenBank/DDBJ whole genome shotgun (WGS) entry which is preliminary data.</text>
</comment>
<feature type="domain" description="Pre-SET" evidence="8">
    <location>
        <begin position="1859"/>
        <end position="1923"/>
    </location>
</feature>
<dbReference type="Gene3D" id="2.170.270.10">
    <property type="entry name" value="SET domain"/>
    <property type="match status" value="1"/>
</dbReference>
<dbReference type="Gene3D" id="1.25.40.20">
    <property type="entry name" value="Ankyrin repeat-containing domain"/>
    <property type="match status" value="2"/>
</dbReference>
<gene>
    <name evidence="9" type="ORF">Pmani_019442</name>
</gene>
<dbReference type="InterPro" id="IPR007728">
    <property type="entry name" value="Pre-SET_dom"/>
</dbReference>
<evidence type="ECO:0000256" key="3">
    <source>
        <dbReference type="ARBA" id="ARBA00022603"/>
    </source>
</evidence>
<feature type="compositionally biased region" description="Polar residues" evidence="6">
    <location>
        <begin position="389"/>
        <end position="400"/>
    </location>
</feature>
<feature type="repeat" description="ANK" evidence="5">
    <location>
        <begin position="1737"/>
        <end position="1769"/>
    </location>
</feature>
<keyword evidence="2" id="KW-0158">Chromosome</keyword>
<feature type="region of interest" description="Disordered" evidence="6">
    <location>
        <begin position="685"/>
        <end position="803"/>
    </location>
</feature>
<feature type="compositionally biased region" description="Acidic residues" evidence="6">
    <location>
        <begin position="168"/>
        <end position="179"/>
    </location>
</feature>
<reference evidence="9" key="1">
    <citation type="submission" date="2023-11" db="EMBL/GenBank/DDBJ databases">
        <title>Genome assemblies of two species of porcelain crab, Petrolisthes cinctipes and Petrolisthes manimaculis (Anomura: Porcellanidae).</title>
        <authorList>
            <person name="Angst P."/>
        </authorList>
    </citation>
    <scope>NUCLEOTIDE SEQUENCE</scope>
    <source>
        <strain evidence="9">PB745_02</strain>
        <tissue evidence="9">Gill</tissue>
    </source>
</reference>
<evidence type="ECO:0000256" key="4">
    <source>
        <dbReference type="ARBA" id="ARBA00022691"/>
    </source>
</evidence>
<feature type="compositionally biased region" description="Basic and acidic residues" evidence="6">
    <location>
        <begin position="430"/>
        <end position="447"/>
    </location>
</feature>
<evidence type="ECO:0000313" key="10">
    <source>
        <dbReference type="Proteomes" id="UP001292094"/>
    </source>
</evidence>
<dbReference type="InterPro" id="IPR002110">
    <property type="entry name" value="Ankyrin_rpt"/>
</dbReference>
<feature type="compositionally biased region" description="Low complexity" evidence="6">
    <location>
        <begin position="1024"/>
        <end position="1042"/>
    </location>
</feature>
<feature type="compositionally biased region" description="Polar residues" evidence="6">
    <location>
        <begin position="115"/>
        <end position="135"/>
    </location>
</feature>
<dbReference type="InterPro" id="IPR036770">
    <property type="entry name" value="Ankyrin_rpt-contain_sf"/>
</dbReference>
<dbReference type="PANTHER" id="PTHR46307">
    <property type="entry name" value="G9A, ISOFORM B"/>
    <property type="match status" value="1"/>
</dbReference>
<feature type="compositionally biased region" description="Basic residues" evidence="6">
    <location>
        <begin position="685"/>
        <end position="712"/>
    </location>
</feature>
<keyword evidence="4" id="KW-0949">S-adenosyl-L-methionine</keyword>
<feature type="compositionally biased region" description="Basic and acidic residues" evidence="6">
    <location>
        <begin position="137"/>
        <end position="151"/>
    </location>
</feature>
<dbReference type="Pfam" id="PF12796">
    <property type="entry name" value="Ank_2"/>
    <property type="match status" value="2"/>
</dbReference>
<feature type="compositionally biased region" description="Basic residues" evidence="6">
    <location>
        <begin position="1241"/>
        <end position="1250"/>
    </location>
</feature>
<dbReference type="PROSITE" id="PS50297">
    <property type="entry name" value="ANK_REP_REGION"/>
    <property type="match status" value="2"/>
</dbReference>
<dbReference type="GO" id="GO:0000122">
    <property type="term" value="P:negative regulation of transcription by RNA polymerase II"/>
    <property type="evidence" value="ECO:0007669"/>
    <property type="project" value="TreeGrafter"/>
</dbReference>
<comment type="subcellular location">
    <subcellularLocation>
        <location evidence="1">Chromosome</location>
    </subcellularLocation>
</comment>
<feature type="compositionally biased region" description="Basic and acidic residues" evidence="6">
    <location>
        <begin position="1167"/>
        <end position="1182"/>
    </location>
</feature>
<dbReference type="Proteomes" id="UP001292094">
    <property type="component" value="Unassembled WGS sequence"/>
</dbReference>
<feature type="region of interest" description="Disordered" evidence="6">
    <location>
        <begin position="1463"/>
        <end position="1483"/>
    </location>
</feature>
<feature type="compositionally biased region" description="Polar residues" evidence="6">
    <location>
        <begin position="583"/>
        <end position="605"/>
    </location>
</feature>
<keyword evidence="10" id="KW-1185">Reference proteome</keyword>
<feature type="compositionally biased region" description="Basic and acidic residues" evidence="6">
    <location>
        <begin position="493"/>
        <end position="502"/>
    </location>
</feature>
<feature type="region of interest" description="Disordered" evidence="6">
    <location>
        <begin position="76"/>
        <end position="180"/>
    </location>
</feature>
<dbReference type="GO" id="GO:0008270">
    <property type="term" value="F:zinc ion binding"/>
    <property type="evidence" value="ECO:0007669"/>
    <property type="project" value="InterPro"/>
</dbReference>
<dbReference type="CDD" id="cd10543">
    <property type="entry name" value="SET_EHMT"/>
    <property type="match status" value="1"/>
</dbReference>
<feature type="region of interest" description="Disordered" evidence="6">
    <location>
        <begin position="1080"/>
        <end position="1114"/>
    </location>
</feature>
<feature type="repeat" description="ANK" evidence="5">
    <location>
        <begin position="1568"/>
        <end position="1600"/>
    </location>
</feature>
<feature type="compositionally biased region" description="Low complexity" evidence="6">
    <location>
        <begin position="236"/>
        <end position="258"/>
    </location>
</feature>
<dbReference type="Pfam" id="PF21533">
    <property type="entry name" value="EHMT1-2_CRR"/>
    <property type="match status" value="1"/>
</dbReference>
<dbReference type="InterPro" id="IPR001214">
    <property type="entry name" value="SET_dom"/>
</dbReference>
<dbReference type="PROSITE" id="PS50088">
    <property type="entry name" value="ANK_REPEAT"/>
    <property type="match status" value="5"/>
</dbReference>
<feature type="region of interest" description="Disordered" evidence="6">
    <location>
        <begin position="842"/>
        <end position="877"/>
    </location>
</feature>
<dbReference type="GO" id="GO:0046974">
    <property type="term" value="F:histone H3K9 methyltransferase activity"/>
    <property type="evidence" value="ECO:0007669"/>
    <property type="project" value="TreeGrafter"/>
</dbReference>
<feature type="compositionally biased region" description="Polar residues" evidence="6">
    <location>
        <begin position="86"/>
        <end position="106"/>
    </location>
</feature>
<evidence type="ECO:0000256" key="5">
    <source>
        <dbReference type="PROSITE-ProRule" id="PRU00023"/>
    </source>
</evidence>
<dbReference type="EMBL" id="JAWZYT010001829">
    <property type="protein sequence ID" value="KAK4308889.1"/>
    <property type="molecule type" value="Genomic_DNA"/>
</dbReference>
<feature type="compositionally biased region" description="Polar residues" evidence="6">
    <location>
        <begin position="950"/>
        <end position="959"/>
    </location>
</feature>
<evidence type="ECO:0000256" key="6">
    <source>
        <dbReference type="SAM" id="MobiDB-lite"/>
    </source>
</evidence>
<feature type="repeat" description="ANK" evidence="5">
    <location>
        <begin position="1704"/>
        <end position="1736"/>
    </location>
</feature>
<keyword evidence="3" id="KW-0808">Transferase</keyword>
<proteinExistence type="predicted"/>
<dbReference type="Pfam" id="PF00023">
    <property type="entry name" value="Ank"/>
    <property type="match status" value="1"/>
</dbReference>
<feature type="compositionally biased region" description="Basic and acidic residues" evidence="6">
    <location>
        <begin position="648"/>
        <end position="659"/>
    </location>
</feature>
<feature type="compositionally biased region" description="Basic and acidic residues" evidence="6">
    <location>
        <begin position="842"/>
        <end position="864"/>
    </location>
</feature>
<feature type="region of interest" description="Disordered" evidence="6">
    <location>
        <begin position="217"/>
        <end position="447"/>
    </location>
</feature>
<feature type="compositionally biased region" description="Low complexity" evidence="6">
    <location>
        <begin position="619"/>
        <end position="647"/>
    </location>
</feature>
<feature type="compositionally biased region" description="Polar residues" evidence="6">
    <location>
        <begin position="226"/>
        <end position="235"/>
    </location>
</feature>
<feature type="region of interest" description="Disordered" evidence="6">
    <location>
        <begin position="465"/>
        <end position="659"/>
    </location>
</feature>
<dbReference type="SUPFAM" id="SSF82199">
    <property type="entry name" value="SET domain"/>
    <property type="match status" value="1"/>
</dbReference>
<name>A0AAE1PI61_9EUCA</name>
<feature type="region of interest" description="Disordered" evidence="6">
    <location>
        <begin position="950"/>
        <end position="1058"/>
    </location>
</feature>
<feature type="domain" description="SET" evidence="7">
    <location>
        <begin position="1926"/>
        <end position="2043"/>
    </location>
</feature>
<keyword evidence="5" id="KW-0040">ANK repeat</keyword>
<feature type="compositionally biased region" description="Polar residues" evidence="6">
    <location>
        <begin position="902"/>
        <end position="920"/>
    </location>
</feature>
<feature type="compositionally biased region" description="Acidic residues" evidence="6">
    <location>
        <begin position="752"/>
        <end position="781"/>
    </location>
</feature>
<evidence type="ECO:0008006" key="11">
    <source>
        <dbReference type="Google" id="ProtNLM"/>
    </source>
</evidence>
<feature type="region of interest" description="Disordered" evidence="6">
    <location>
        <begin position="1210"/>
        <end position="1289"/>
    </location>
</feature>
<evidence type="ECO:0000256" key="2">
    <source>
        <dbReference type="ARBA" id="ARBA00022454"/>
    </source>
</evidence>
<organism evidence="9 10">
    <name type="scientific">Petrolisthes manimaculis</name>
    <dbReference type="NCBI Taxonomy" id="1843537"/>
    <lineage>
        <taxon>Eukaryota</taxon>
        <taxon>Metazoa</taxon>
        <taxon>Ecdysozoa</taxon>
        <taxon>Arthropoda</taxon>
        <taxon>Crustacea</taxon>
        <taxon>Multicrustacea</taxon>
        <taxon>Malacostraca</taxon>
        <taxon>Eumalacostraca</taxon>
        <taxon>Eucarida</taxon>
        <taxon>Decapoda</taxon>
        <taxon>Pleocyemata</taxon>
        <taxon>Anomura</taxon>
        <taxon>Galatheoidea</taxon>
        <taxon>Porcellanidae</taxon>
        <taxon>Petrolisthes</taxon>
    </lineage>
</organism>
<dbReference type="InterPro" id="IPR046341">
    <property type="entry name" value="SET_dom_sf"/>
</dbReference>
<feature type="repeat" description="ANK" evidence="5">
    <location>
        <begin position="1601"/>
        <end position="1633"/>
    </location>
</feature>
<dbReference type="SMART" id="SM00317">
    <property type="entry name" value="SET"/>
    <property type="match status" value="1"/>
</dbReference>
<dbReference type="SUPFAM" id="SSF48403">
    <property type="entry name" value="Ankyrin repeat"/>
    <property type="match status" value="1"/>
</dbReference>
<dbReference type="GO" id="GO:0032259">
    <property type="term" value="P:methylation"/>
    <property type="evidence" value="ECO:0007669"/>
    <property type="project" value="UniProtKB-KW"/>
</dbReference>
<dbReference type="GO" id="GO:0002039">
    <property type="term" value="F:p53 binding"/>
    <property type="evidence" value="ECO:0007669"/>
    <property type="project" value="InterPro"/>
</dbReference>
<keyword evidence="3" id="KW-0489">Methyltransferase</keyword>
<feature type="compositionally biased region" description="Basic and acidic residues" evidence="6">
    <location>
        <begin position="517"/>
        <end position="530"/>
    </location>
</feature>
<evidence type="ECO:0000259" key="7">
    <source>
        <dbReference type="PROSITE" id="PS50280"/>
    </source>
</evidence>
<evidence type="ECO:0000259" key="8">
    <source>
        <dbReference type="PROSITE" id="PS50867"/>
    </source>
</evidence>
<feature type="region of interest" description="Disordered" evidence="6">
    <location>
        <begin position="902"/>
        <end position="932"/>
    </location>
</feature>
<dbReference type="GO" id="GO:0000785">
    <property type="term" value="C:chromatin"/>
    <property type="evidence" value="ECO:0007669"/>
    <property type="project" value="TreeGrafter"/>
</dbReference>
<sequence length="2095" mass="230264">MLQATLEGETFYSNCDVTPICMEDFIIHSSWAPGKFLSGSQVGASKPGVNTGRRRKRVARWYKNKQRKAERYKAAKEAAELAKTPPTKNTGEVNTNKSVTKGGSQTELKEGNEVSVESHSSCQNTVTSGVQQNEDASTDRENLSEVDSHWSEEEEEEESSKDNWVDIDTTDQDTMDSQDGDQKSKILRMMSLEFNSATIPEGSVPLTNKRVVRSPRLARKRKSEVLDQTTENAPRTSISTPTTPSPSPLLLTSSNNPITSALKKVRKESMELSSPVPSPMASTCRTRRSTQERKLGSEKDASKETVTENVDAEAKVDETPATLVKTRSTHSEAKIEDVQSTLGKTRAKARGRLLMEGEEGNDSGTESPVPVVTPKGRSKSRLSSEEDSQAGTTTIDQGSASKGRGKGKGPVESKSVTPVLRGKGKGRGGIIKEETPIEGRGRGKRNDVEKIEEVNNETLTVGKVRGKGKVQCEDPVSTPLSTSTNLLSLRSRAKMDADKEEVTETDTIDQQKGGLESVRRQSEDSEKFEDQGIDTVNPSKNRGGKGKVESEEITNTIVGPSPSNPLTRRARGKIEADTEANSETDSNSQQRRSMTPVTGDSSLSSEPKRSQRISLARDVPTSQETTSVSVSPSVSAITITNTSTTASLDKKGKQKLSSEDIKKQDIAAAALKKKEDWYLGYTKTGKKKKKHYRGLRYSFSKRKKYANKRKSKSGLDGSQETDSIMSEEIDMESIDSSSQDVPSEQMSVQDLDVGEEALSEMADNDDAEENVETSDANEEMGDVSVAESLTEAESLTTGKKTKEIQDVDDNIAVDKIKDEVEAVNILETPLNDDKINNKVDICKDDKQSIKEEKVSSDDEVEKGNAKTNTSPGKVPVDVNVQEDLMLEPLPEKCDEANTSSLDANASEKITSPKQNMTVGNLSGEEETLKRPQSVKKVILEEASTQVKRTITTARKSTGGSMVAIPCVYQEEKPQEDNVDVGDSGTDPQSSSIMPPKPTEATSGRLDVHSQPLHYEQPVVSSENPSSLSCKQSQSSPTSELSSANLKSSEKTDSEPIAADAQLVTEKNTRLTIVKETALKGKVDSQPTVSEDVQPLPSSKEIHSSHTSKSQSSLKIREDRILKEDIKTDHNRKQSSLVVPQNLNTTVTANTIPSRRSDGTLSHHKHDTRFERRQSMSHENLYKTDHSSYLAPFTSETGLRSSMRRRQSITKRKLDDLGFEGHNSDSSDSLSDARPPGEGVRKSKRLSRHASPRPLAIAAPHSPEGPGRGQAKPVGTPSASVTPASPGERQSYILSSPVNLTHTCHQEGILPSAAPTLTNVLCKCRHNENAVAVDIAGDVYCQAVDSFDGRMIGCCNVVANHKYYRVSGKIPFMLLCDIHRRRLRRHDCCPCCGLFCTQGVFYECAWDQVGVRHYYHKLCALLLNGAALCPHCGAGEGSREVHLEMKLSRKPVIYLKQHQERKESSARMTWTKQRDTPEGEENIEQEALPEDEPTLELKCGRVISAHKLPLSSHRDKLYEAILTINQGKNPNSKPSGKSVYWACKQNDLEKLLHVLVNGLSPNVKAKEYGNQTGLHVAASNGSLASLHVLVLSGATIDMTDTQLMTPLMVAITKEQNNIVHYLIQAGASLMAKTQDGMTCLHLAAKCGNVTACQHILDSGRLTRHAINTQDEGGWTPLVWASENRFAHVVKFLLDRGGNPQLCDVEQNTALHWAAFSGSTHICSMVLDRGCSLRSMNAHGDTPLHIAARQNHTDAVVLLLARGAQLDIVNTKGQTPIECAVPDSDVYLQLTLNSKVLDMMKQNNIRTEKILSSDIALGKEEVPIPCVNGVDDDPLPKDYLYIAENCEASNVIIDRTITSLKWCECEDGCNTEHCGCGQLNFQCWFDPDGRLLPEFNYADPPMIFECNRACRCNKLSCNNRVVQHGISAHMQLFRTVGKGWGVRALKTIQKGSYVCEYVGEIITDLEADQRQDDSYLFDLDNRDSETFCIDARSYGNIARFINHLCEANLTPVKVFIDHQDLTFPRIALFANRDIEADEELGFDYGEKFWMIKYKHFTCTCLSDKLVGDQNNLGKVCHRTSLDVGTVLYGVEDGVTIA</sequence>
<dbReference type="InterPro" id="IPR043550">
    <property type="entry name" value="EHMT1/EHMT2"/>
</dbReference>